<keyword evidence="2" id="KW-1185">Reference proteome</keyword>
<protein>
    <submittedName>
        <fullName evidence="1">Uncharacterized protein</fullName>
    </submittedName>
</protein>
<gene>
    <name evidence="1" type="ORF">O6H91_21G029800</name>
</gene>
<proteinExistence type="predicted"/>
<evidence type="ECO:0000313" key="1">
    <source>
        <dbReference type="EMBL" id="KAJ7517574.1"/>
    </source>
</evidence>
<organism evidence="1 2">
    <name type="scientific">Diphasiastrum complanatum</name>
    <name type="common">Issler's clubmoss</name>
    <name type="synonym">Lycopodium complanatum</name>
    <dbReference type="NCBI Taxonomy" id="34168"/>
    <lineage>
        <taxon>Eukaryota</taxon>
        <taxon>Viridiplantae</taxon>
        <taxon>Streptophyta</taxon>
        <taxon>Embryophyta</taxon>
        <taxon>Tracheophyta</taxon>
        <taxon>Lycopodiopsida</taxon>
        <taxon>Lycopodiales</taxon>
        <taxon>Lycopodiaceae</taxon>
        <taxon>Lycopodioideae</taxon>
        <taxon>Diphasiastrum</taxon>
    </lineage>
</organism>
<comment type="caution">
    <text evidence="1">The sequence shown here is derived from an EMBL/GenBank/DDBJ whole genome shotgun (WGS) entry which is preliminary data.</text>
</comment>
<reference evidence="2" key="1">
    <citation type="journal article" date="2024" name="Proc. Natl. Acad. Sci. U.S.A.">
        <title>Extraordinary preservation of gene collinearity over three hundred million years revealed in homosporous lycophytes.</title>
        <authorList>
            <person name="Li C."/>
            <person name="Wickell D."/>
            <person name="Kuo L.Y."/>
            <person name="Chen X."/>
            <person name="Nie B."/>
            <person name="Liao X."/>
            <person name="Peng D."/>
            <person name="Ji J."/>
            <person name="Jenkins J."/>
            <person name="Williams M."/>
            <person name="Shu S."/>
            <person name="Plott C."/>
            <person name="Barry K."/>
            <person name="Rajasekar S."/>
            <person name="Grimwood J."/>
            <person name="Han X."/>
            <person name="Sun S."/>
            <person name="Hou Z."/>
            <person name="He W."/>
            <person name="Dai G."/>
            <person name="Sun C."/>
            <person name="Schmutz J."/>
            <person name="Leebens-Mack J.H."/>
            <person name="Li F.W."/>
            <person name="Wang L."/>
        </authorList>
    </citation>
    <scope>NUCLEOTIDE SEQUENCE [LARGE SCALE GENOMIC DNA]</scope>
    <source>
        <strain evidence="2">cv. PW_Plant_1</strain>
    </source>
</reference>
<accession>A0ACC2AJ15</accession>
<dbReference type="Proteomes" id="UP001162992">
    <property type="component" value="Chromosome 21"/>
</dbReference>
<dbReference type="EMBL" id="CM055112">
    <property type="protein sequence ID" value="KAJ7517574.1"/>
    <property type="molecule type" value="Genomic_DNA"/>
</dbReference>
<name>A0ACC2AJ15_DIPCM</name>
<evidence type="ECO:0000313" key="2">
    <source>
        <dbReference type="Proteomes" id="UP001162992"/>
    </source>
</evidence>
<sequence length="512" mass="57521">MAFDPCILQETNADNRRDTLSAHVIVAPFTFGGHIIPAIRLAEALASSKHYLHITFVLPQHLTPSDDHAHASAPFDQLLQSLQQNHPNVRLLGLPEESNGVITSVRHAFTHPESMQQPLEKLIGEIIAKARPESPKVPVCIISDMLMSWTQDVANKYGIPRYVIYPGLAVSMAWVLYLPILQAHRGLPLKSAKEFDTEEDFITVPGLPPSHRREWNTLLLDTFPRSAQEVYVKNCLRTHEASGILVDTFEELESAAISALETATINPKKVPIYAVGPLLEATHSDQPDLRPADANCLRWLDNQPPSSVVYVCFGSAYDPTETQIQELALGLQHSDQLFLWVLRPGPGRTTGTDLSSFLPEEFLSRTHKQGLVLFDWAPQHLILSHPSIGAFFSHCGYNSMLETITMGLPVIGFPQFADHHLNCKLLVEELGMGVEACRRESDGLLERREVERTVRLAMVKSEQRMSMRRKAKEWRDMALKAVTRMKAEVTEKNRESSKRSLESFIEDMLHTI</sequence>